<dbReference type="PANTHER" id="PTHR23106">
    <property type="entry name" value="ANGIOGENIC FACTOR WITH G PATCH AND FHA DOMAINS 1"/>
    <property type="match status" value="1"/>
</dbReference>
<accession>A0A3S0ZYP0</accession>
<feature type="region of interest" description="Disordered" evidence="1">
    <location>
        <begin position="383"/>
        <end position="402"/>
    </location>
</feature>
<dbReference type="InterPro" id="IPR000253">
    <property type="entry name" value="FHA_dom"/>
</dbReference>
<proteinExistence type="predicted"/>
<feature type="domain" description="G-patch" evidence="3">
    <location>
        <begin position="240"/>
        <end position="287"/>
    </location>
</feature>
<organism evidence="4 5">
    <name type="scientific">Elysia chlorotica</name>
    <name type="common">Eastern emerald elysia</name>
    <name type="synonym">Sea slug</name>
    <dbReference type="NCBI Taxonomy" id="188477"/>
    <lineage>
        <taxon>Eukaryota</taxon>
        <taxon>Metazoa</taxon>
        <taxon>Spiralia</taxon>
        <taxon>Lophotrochozoa</taxon>
        <taxon>Mollusca</taxon>
        <taxon>Gastropoda</taxon>
        <taxon>Heterobranchia</taxon>
        <taxon>Euthyneura</taxon>
        <taxon>Panpulmonata</taxon>
        <taxon>Sacoglossa</taxon>
        <taxon>Placobranchoidea</taxon>
        <taxon>Plakobranchidae</taxon>
        <taxon>Elysia</taxon>
    </lineage>
</organism>
<dbReference type="PROSITE" id="PS50174">
    <property type="entry name" value="G_PATCH"/>
    <property type="match status" value="1"/>
</dbReference>
<reference evidence="4 5" key="1">
    <citation type="submission" date="2019-01" db="EMBL/GenBank/DDBJ databases">
        <title>A draft genome assembly of the solar-powered sea slug Elysia chlorotica.</title>
        <authorList>
            <person name="Cai H."/>
            <person name="Li Q."/>
            <person name="Fang X."/>
            <person name="Li J."/>
            <person name="Curtis N.E."/>
            <person name="Altenburger A."/>
            <person name="Shibata T."/>
            <person name="Feng M."/>
            <person name="Maeda T."/>
            <person name="Schwartz J.A."/>
            <person name="Shigenobu S."/>
            <person name="Lundholm N."/>
            <person name="Nishiyama T."/>
            <person name="Yang H."/>
            <person name="Hasebe M."/>
            <person name="Li S."/>
            <person name="Pierce S.K."/>
            <person name="Wang J."/>
        </authorList>
    </citation>
    <scope>NUCLEOTIDE SEQUENCE [LARGE SCALE GENOMIC DNA]</scope>
    <source>
        <strain evidence="4">EC2010</strain>
        <tissue evidence="4">Whole organism of an adult</tissue>
    </source>
</reference>
<feature type="region of interest" description="Disordered" evidence="1">
    <location>
        <begin position="319"/>
        <end position="362"/>
    </location>
</feature>
<feature type="non-terminal residue" evidence="4">
    <location>
        <position position="1"/>
    </location>
</feature>
<dbReference type="OrthoDB" id="2538319at2759"/>
<dbReference type="Proteomes" id="UP000271974">
    <property type="component" value="Unassembled WGS sequence"/>
</dbReference>
<dbReference type="EMBL" id="RQTK01000509">
    <property type="protein sequence ID" value="RUS78445.1"/>
    <property type="molecule type" value="Genomic_DNA"/>
</dbReference>
<dbReference type="STRING" id="188477.A0A3S0ZYP0"/>
<protein>
    <recommendedName>
        <fullName evidence="6">G-patch domain-containing protein</fullName>
    </recommendedName>
</protein>
<sequence length="433" mass="47623">EVAEQHPPCIRMIVLESDCLTLGSLVIITCAGGTIGREPDRDHVLELPDLNVSKVGSHFKWCFFPHHSDIFHIHARVEFDYNCSSYFVTDNGSQNGTLLNSQRLSESKTKSAAHHLSHGDVLEVGSSRLLLHIHSGHETCEDCEPGQVQAKLRALNPVKNDHVILSKDEKNRQRIKELKQIKKRYGLQNSYFENSGASISNSSDYCDKAFLRRKYIGSLPPEIRDVTREMPASTQRPIAASNKGHKLLSKMGWKEGQGLGKTSSGIATPVTVELRVNQSAGLGSSANHSLSLDNVHQAKKAQRWSAARQMYSKLEAQEREANRQLGLNTSQPETEHGIGYEKNQSGSREVDGPSITSTVSSDCMDLSRIPSLSLNEFSHSKALTPVTSATPSTASSKKYSSVPKISWVKGATQLPSETTENCSDSHSHNTKIS</sequence>
<dbReference type="PANTHER" id="PTHR23106:SF24">
    <property type="entry name" value="ANGIOGENIC FACTOR WITH G PATCH AND FHA DOMAINS 1"/>
    <property type="match status" value="1"/>
</dbReference>
<evidence type="ECO:0000259" key="3">
    <source>
        <dbReference type="PROSITE" id="PS50174"/>
    </source>
</evidence>
<gene>
    <name evidence="4" type="ORF">EGW08_013791</name>
</gene>
<feature type="region of interest" description="Disordered" evidence="1">
    <location>
        <begin position="411"/>
        <end position="433"/>
    </location>
</feature>
<dbReference type="SMART" id="SM00443">
    <property type="entry name" value="G_patch"/>
    <property type="match status" value="1"/>
</dbReference>
<evidence type="ECO:0000313" key="4">
    <source>
        <dbReference type="EMBL" id="RUS78445.1"/>
    </source>
</evidence>
<dbReference type="InterPro" id="IPR000467">
    <property type="entry name" value="G_patch_dom"/>
</dbReference>
<evidence type="ECO:0000256" key="1">
    <source>
        <dbReference type="SAM" id="MobiDB-lite"/>
    </source>
</evidence>
<name>A0A3S0ZYP0_ELYCH</name>
<feature type="domain" description="FHA" evidence="2">
    <location>
        <begin position="33"/>
        <end position="104"/>
    </location>
</feature>
<feature type="compositionally biased region" description="Polar residues" evidence="1">
    <location>
        <begin position="413"/>
        <end position="433"/>
    </location>
</feature>
<keyword evidence="5" id="KW-1185">Reference proteome</keyword>
<dbReference type="Pfam" id="PF01585">
    <property type="entry name" value="G-patch"/>
    <property type="match status" value="1"/>
</dbReference>
<dbReference type="InterPro" id="IPR053027">
    <property type="entry name" value="AGGF1"/>
</dbReference>
<dbReference type="Gene3D" id="2.60.200.20">
    <property type="match status" value="1"/>
</dbReference>
<dbReference type="GO" id="GO:0003676">
    <property type="term" value="F:nucleic acid binding"/>
    <property type="evidence" value="ECO:0007669"/>
    <property type="project" value="InterPro"/>
</dbReference>
<feature type="compositionally biased region" description="Low complexity" evidence="1">
    <location>
        <begin position="384"/>
        <end position="402"/>
    </location>
</feature>
<dbReference type="PROSITE" id="PS50006">
    <property type="entry name" value="FHA_DOMAIN"/>
    <property type="match status" value="1"/>
</dbReference>
<comment type="caution">
    <text evidence="4">The sequence shown here is derived from an EMBL/GenBank/DDBJ whole genome shotgun (WGS) entry which is preliminary data.</text>
</comment>
<evidence type="ECO:0000259" key="2">
    <source>
        <dbReference type="PROSITE" id="PS50006"/>
    </source>
</evidence>
<dbReference type="Pfam" id="PF00498">
    <property type="entry name" value="FHA"/>
    <property type="match status" value="1"/>
</dbReference>
<dbReference type="InterPro" id="IPR008984">
    <property type="entry name" value="SMAD_FHA_dom_sf"/>
</dbReference>
<evidence type="ECO:0008006" key="6">
    <source>
        <dbReference type="Google" id="ProtNLM"/>
    </source>
</evidence>
<dbReference type="SUPFAM" id="SSF49879">
    <property type="entry name" value="SMAD/FHA domain"/>
    <property type="match status" value="1"/>
</dbReference>
<dbReference type="AlphaFoldDB" id="A0A3S0ZYP0"/>
<evidence type="ECO:0000313" key="5">
    <source>
        <dbReference type="Proteomes" id="UP000271974"/>
    </source>
</evidence>